<dbReference type="AlphaFoldDB" id="A0A6M3ZCY2"/>
<sequence>MTSEMQLQAQIDVIEKENKELRRRNEELGQTVECQNKQIVTQNWRLLFFASSWIVYGIVSAIKYLWG</sequence>
<keyword evidence="2" id="KW-1133">Transmembrane helix</keyword>
<name>A0A6M3ZCY2_BACSU</name>
<evidence type="ECO:0000313" key="4">
    <source>
        <dbReference type="EMBL" id="QJP88795.1"/>
    </source>
</evidence>
<feature type="coiled-coil region" evidence="1">
    <location>
        <begin position="4"/>
        <end position="38"/>
    </location>
</feature>
<dbReference type="OrthoDB" id="2933722at2"/>
<dbReference type="EMBL" id="CP052842">
    <property type="protein sequence ID" value="QJP88551.1"/>
    <property type="molecule type" value="Genomic_DNA"/>
</dbReference>
<evidence type="ECO:0000256" key="1">
    <source>
        <dbReference type="SAM" id="Coils"/>
    </source>
</evidence>
<keyword evidence="2" id="KW-0812">Transmembrane</keyword>
<evidence type="ECO:0000256" key="2">
    <source>
        <dbReference type="SAM" id="Phobius"/>
    </source>
</evidence>
<dbReference type="KEGG" id="bsu:BSU20710"/>
<keyword evidence="2" id="KW-0472">Membrane</keyword>
<gene>
    <name evidence="3" type="ORF">HIR78_11155</name>
    <name evidence="4" type="ORF">HIR78_12535</name>
</gene>
<dbReference type="RefSeq" id="WP_009967502.1">
    <property type="nucleotide sequence ID" value="NC_000964.3"/>
</dbReference>
<feature type="transmembrane region" description="Helical" evidence="2">
    <location>
        <begin position="46"/>
        <end position="66"/>
    </location>
</feature>
<protein>
    <submittedName>
        <fullName evidence="4">Uncharacterized protein</fullName>
    </submittedName>
</protein>
<evidence type="ECO:0000313" key="3">
    <source>
        <dbReference type="EMBL" id="QJP88551.1"/>
    </source>
</evidence>
<proteinExistence type="predicted"/>
<organism evidence="4">
    <name type="scientific">Bacillus subtilis (strain 168)</name>
    <dbReference type="NCBI Taxonomy" id="224308"/>
    <lineage>
        <taxon>Bacteria</taxon>
        <taxon>Bacillati</taxon>
        <taxon>Bacillota</taxon>
        <taxon>Bacilli</taxon>
        <taxon>Bacillales</taxon>
        <taxon>Bacillaceae</taxon>
        <taxon>Bacillus</taxon>
    </lineage>
</organism>
<dbReference type="EMBL" id="CP052842">
    <property type="protein sequence ID" value="QJP88795.1"/>
    <property type="molecule type" value="Genomic_DNA"/>
</dbReference>
<reference evidence="4" key="1">
    <citation type="submission" date="2020-04" db="EMBL/GenBank/DDBJ databases">
        <title>Phage recombination drives evolution of spore-forming Bacilli.</title>
        <authorList>
            <person name="Dragos A."/>
            <person name="Kovacs A.T."/>
        </authorList>
    </citation>
    <scope>NUCLEOTIDE SEQUENCE</scope>
    <source>
        <strain evidence="4">168</strain>
    </source>
</reference>
<accession>A0A6M3ZCY2</accession>
<keyword evidence="1" id="KW-0175">Coiled coil</keyword>
<dbReference type="SMR" id="A0A6M3ZCY2"/>